<dbReference type="PROSITE" id="PS50109">
    <property type="entry name" value="HIS_KIN"/>
    <property type="match status" value="1"/>
</dbReference>
<dbReference type="InterPro" id="IPR003661">
    <property type="entry name" value="HisK_dim/P_dom"/>
</dbReference>
<dbReference type="Gene3D" id="3.40.50.2300">
    <property type="match status" value="1"/>
</dbReference>
<dbReference type="CDD" id="cd00156">
    <property type="entry name" value="REC"/>
    <property type="match status" value="1"/>
</dbReference>
<dbReference type="InterPro" id="IPR036890">
    <property type="entry name" value="HATPase_C_sf"/>
</dbReference>
<feature type="modified residue" description="4-aspartylphosphate" evidence="4">
    <location>
        <position position="681"/>
    </location>
</feature>
<protein>
    <recommendedName>
        <fullName evidence="2">histidine kinase</fullName>
        <ecNumber evidence="2">2.7.13.3</ecNumber>
    </recommendedName>
</protein>
<dbReference type="PANTHER" id="PTHR43065:SF42">
    <property type="entry name" value="TWO-COMPONENT SENSOR PPRA"/>
    <property type="match status" value="1"/>
</dbReference>
<evidence type="ECO:0000256" key="5">
    <source>
        <dbReference type="SAM" id="Phobius"/>
    </source>
</evidence>
<feature type="transmembrane region" description="Helical" evidence="5">
    <location>
        <begin position="13"/>
        <end position="31"/>
    </location>
</feature>
<dbReference type="InterPro" id="IPR035965">
    <property type="entry name" value="PAS-like_dom_sf"/>
</dbReference>
<dbReference type="PROSITE" id="PS50110">
    <property type="entry name" value="RESPONSE_REGULATORY"/>
    <property type="match status" value="1"/>
</dbReference>
<keyword evidence="3 4" id="KW-0597">Phosphoprotein</keyword>
<keyword evidence="9" id="KW-1185">Reference proteome</keyword>
<keyword evidence="5" id="KW-1133">Transmembrane helix</keyword>
<dbReference type="SUPFAM" id="SSF55785">
    <property type="entry name" value="PYP-like sensor domain (PAS domain)"/>
    <property type="match status" value="1"/>
</dbReference>
<evidence type="ECO:0000259" key="7">
    <source>
        <dbReference type="PROSITE" id="PS50110"/>
    </source>
</evidence>
<dbReference type="CDD" id="cd00082">
    <property type="entry name" value="HisKA"/>
    <property type="match status" value="1"/>
</dbReference>
<dbReference type="InterPro" id="IPR001789">
    <property type="entry name" value="Sig_transdc_resp-reg_receiver"/>
</dbReference>
<feature type="transmembrane region" description="Helical" evidence="5">
    <location>
        <begin position="176"/>
        <end position="199"/>
    </location>
</feature>
<dbReference type="Pfam" id="PF08448">
    <property type="entry name" value="PAS_4"/>
    <property type="match status" value="1"/>
</dbReference>
<evidence type="ECO:0000313" key="9">
    <source>
        <dbReference type="Proteomes" id="UP001271769"/>
    </source>
</evidence>
<sequence>MSLLSRRKSLSELWLVIAIIVFMPATVIGVARTFDTMSTILLAYRTGTWTVVEAQEELHTTRLAAADFKNDPSQESLDAIKLRFEVFWSRIPIILESSESAGVREMPDIKQGTEKISAMLPRMEEKLALAKVGDADSIEPFIDIFRRAEEPLERMVQRLLVQDEERYRSGEIRQGMWLTFGALAVALLAGMALIAGNIMKTQRMSQLYERNRATERERATQLAAIESSGEGIAIFDQHGRLRYSNEAFHSLIEDDYGRDLTLIDWRKLLSRRSALAIARQFSGPGHAWRGEVTGRTLQGQSRAWEVHIMTRDEGGYVALLRDLTQRNQADQQRQQMLETLHRADKMSAIGRVAGGVAHDFNNILAAISGFTTLLEISLQDKPRQLHMLQQINAAANRGKELVKSIMTFSRAEQVERRRIDIGEICREAATMVGVSITGAAVFEVDIAEGPLPALGNITQIDSAVVNLCMNAVDALVDGRGKIRLEVRKVAIDGGRAVGMRGTAGMSAVEAPLLIEQIGPQHTRVLIGVLDNAPGEHLRIRVEDTGTGMSEDVMRHMFEPFFTTKQFGDGTGLGLSSVLGIVTAHHGVMAVDSIVGKGTTFDIVLPLLAAGETEHAQPLPTALLLPTTGLHILLVDDDPQAREALDLSLEALGCETSVCDSGDEALALLRDEPNLFDMVITDYLMPHMNGLELVAQLRASGFDRPVILTSGRLQDVSGAERARVRIDGVLGKPFVLREVGELVARVAAEARMSLATPSHMHVTPLSGVVVQDQENRREG</sequence>
<dbReference type="InterPro" id="IPR004358">
    <property type="entry name" value="Sig_transdc_His_kin-like_C"/>
</dbReference>
<dbReference type="Pfam" id="PF00512">
    <property type="entry name" value="HisKA"/>
    <property type="match status" value="1"/>
</dbReference>
<evidence type="ECO:0000256" key="2">
    <source>
        <dbReference type="ARBA" id="ARBA00012438"/>
    </source>
</evidence>
<feature type="domain" description="Histidine kinase" evidence="6">
    <location>
        <begin position="355"/>
        <end position="608"/>
    </location>
</feature>
<evidence type="ECO:0000313" key="8">
    <source>
        <dbReference type="EMBL" id="MDY0871484.1"/>
    </source>
</evidence>
<dbReference type="Gene3D" id="3.30.450.20">
    <property type="entry name" value="PAS domain"/>
    <property type="match status" value="1"/>
</dbReference>
<evidence type="ECO:0000256" key="3">
    <source>
        <dbReference type="ARBA" id="ARBA00022553"/>
    </source>
</evidence>
<name>A0ABU5DW00_9PROT</name>
<reference evidence="8 9" key="1">
    <citation type="journal article" date="2013" name="Antonie Van Leeuwenhoek">
        <title>Dongia rigui sp. nov., isolated from freshwater of a large wetland in Korea.</title>
        <authorList>
            <person name="Baik K.S."/>
            <person name="Hwang Y.M."/>
            <person name="Choi J.S."/>
            <person name="Kwon J."/>
            <person name="Seong C.N."/>
        </authorList>
    </citation>
    <scope>NUCLEOTIDE SEQUENCE [LARGE SCALE GENOMIC DNA]</scope>
    <source>
        <strain evidence="8 9">04SU4-P</strain>
    </source>
</reference>
<dbReference type="Pfam" id="PF02518">
    <property type="entry name" value="HATPase_c"/>
    <property type="match status" value="1"/>
</dbReference>
<dbReference type="Gene3D" id="1.10.287.130">
    <property type="match status" value="1"/>
</dbReference>
<keyword evidence="5" id="KW-0812">Transmembrane</keyword>
<dbReference type="Proteomes" id="UP001271769">
    <property type="component" value="Unassembled WGS sequence"/>
</dbReference>
<feature type="domain" description="Response regulatory" evidence="7">
    <location>
        <begin position="630"/>
        <end position="746"/>
    </location>
</feature>
<dbReference type="InterPro" id="IPR036097">
    <property type="entry name" value="HisK_dim/P_sf"/>
</dbReference>
<proteinExistence type="predicted"/>
<dbReference type="Gene3D" id="3.30.565.10">
    <property type="entry name" value="Histidine kinase-like ATPase, C-terminal domain"/>
    <property type="match status" value="1"/>
</dbReference>
<evidence type="ECO:0000259" key="6">
    <source>
        <dbReference type="PROSITE" id="PS50109"/>
    </source>
</evidence>
<comment type="catalytic activity">
    <reaction evidence="1">
        <text>ATP + protein L-histidine = ADP + protein N-phospho-L-histidine.</text>
        <dbReference type="EC" id="2.7.13.3"/>
    </reaction>
</comment>
<dbReference type="EMBL" id="JAXCLX010000001">
    <property type="protein sequence ID" value="MDY0871484.1"/>
    <property type="molecule type" value="Genomic_DNA"/>
</dbReference>
<dbReference type="InterPro" id="IPR003594">
    <property type="entry name" value="HATPase_dom"/>
</dbReference>
<dbReference type="SMART" id="SM00388">
    <property type="entry name" value="HisKA"/>
    <property type="match status" value="1"/>
</dbReference>
<dbReference type="InterPro" id="IPR005467">
    <property type="entry name" value="His_kinase_dom"/>
</dbReference>
<dbReference type="SMART" id="SM00387">
    <property type="entry name" value="HATPase_c"/>
    <property type="match status" value="1"/>
</dbReference>
<dbReference type="PRINTS" id="PR00344">
    <property type="entry name" value="BCTRLSENSOR"/>
</dbReference>
<keyword evidence="5" id="KW-0472">Membrane</keyword>
<dbReference type="SMART" id="SM00448">
    <property type="entry name" value="REC"/>
    <property type="match status" value="1"/>
</dbReference>
<organism evidence="8 9">
    <name type="scientific">Dongia rigui</name>
    <dbReference type="NCBI Taxonomy" id="940149"/>
    <lineage>
        <taxon>Bacteria</taxon>
        <taxon>Pseudomonadati</taxon>
        <taxon>Pseudomonadota</taxon>
        <taxon>Alphaproteobacteria</taxon>
        <taxon>Rhodospirillales</taxon>
        <taxon>Dongiaceae</taxon>
        <taxon>Dongia</taxon>
    </lineage>
</organism>
<dbReference type="InterPro" id="IPR011006">
    <property type="entry name" value="CheY-like_superfamily"/>
</dbReference>
<evidence type="ECO:0000256" key="4">
    <source>
        <dbReference type="PROSITE-ProRule" id="PRU00169"/>
    </source>
</evidence>
<comment type="caution">
    <text evidence="8">The sequence shown here is derived from an EMBL/GenBank/DDBJ whole genome shotgun (WGS) entry which is preliminary data.</text>
</comment>
<gene>
    <name evidence="8" type="ORF">SMD31_06105</name>
</gene>
<dbReference type="RefSeq" id="WP_320499912.1">
    <property type="nucleotide sequence ID" value="NZ_JAXCLX010000001.1"/>
</dbReference>
<dbReference type="InterPro" id="IPR013656">
    <property type="entry name" value="PAS_4"/>
</dbReference>
<evidence type="ECO:0000256" key="1">
    <source>
        <dbReference type="ARBA" id="ARBA00000085"/>
    </source>
</evidence>
<dbReference type="Pfam" id="PF00072">
    <property type="entry name" value="Response_reg"/>
    <property type="match status" value="1"/>
</dbReference>
<dbReference type="SUPFAM" id="SSF55874">
    <property type="entry name" value="ATPase domain of HSP90 chaperone/DNA topoisomerase II/histidine kinase"/>
    <property type="match status" value="1"/>
</dbReference>
<dbReference type="SUPFAM" id="SSF47384">
    <property type="entry name" value="Homodimeric domain of signal transducing histidine kinase"/>
    <property type="match status" value="1"/>
</dbReference>
<dbReference type="EC" id="2.7.13.3" evidence="2"/>
<dbReference type="PANTHER" id="PTHR43065">
    <property type="entry name" value="SENSOR HISTIDINE KINASE"/>
    <property type="match status" value="1"/>
</dbReference>
<accession>A0ABU5DW00</accession>
<dbReference type="SUPFAM" id="SSF52172">
    <property type="entry name" value="CheY-like"/>
    <property type="match status" value="1"/>
</dbReference>